<feature type="transmembrane region" description="Helical" evidence="7">
    <location>
        <begin position="238"/>
        <end position="260"/>
    </location>
</feature>
<dbReference type="InterPro" id="IPR000515">
    <property type="entry name" value="MetI-like"/>
</dbReference>
<dbReference type="NCBIfam" id="TIGR01726">
    <property type="entry name" value="HEQRo_perm_3TM"/>
    <property type="match status" value="1"/>
</dbReference>
<comment type="subcellular location">
    <subcellularLocation>
        <location evidence="1 7">Cell membrane</location>
        <topology evidence="1 7">Multi-pass membrane protein</topology>
    </subcellularLocation>
</comment>
<keyword evidence="6 7" id="KW-0472">Membrane</keyword>
<gene>
    <name evidence="9" type="ORF">NNX28_05540</name>
</gene>
<keyword evidence="2 7" id="KW-0813">Transport</keyword>
<keyword evidence="4 7" id="KW-0812">Transmembrane</keyword>
<accession>A0ABT1NNW2</accession>
<feature type="domain" description="ABC transmembrane type-1" evidence="8">
    <location>
        <begin position="69"/>
        <end position="260"/>
    </location>
</feature>
<dbReference type="Proteomes" id="UP001206924">
    <property type="component" value="Unassembled WGS sequence"/>
</dbReference>
<evidence type="ECO:0000313" key="9">
    <source>
        <dbReference type="EMBL" id="MCQ1949393.1"/>
    </source>
</evidence>
<evidence type="ECO:0000256" key="6">
    <source>
        <dbReference type="ARBA" id="ARBA00023136"/>
    </source>
</evidence>
<keyword evidence="3" id="KW-1003">Cell membrane</keyword>
<dbReference type="PROSITE" id="PS50928">
    <property type="entry name" value="ABC_TM1"/>
    <property type="match status" value="1"/>
</dbReference>
<evidence type="ECO:0000313" key="10">
    <source>
        <dbReference type="Proteomes" id="UP001206924"/>
    </source>
</evidence>
<proteinExistence type="inferred from homology"/>
<dbReference type="PANTHER" id="PTHR30614">
    <property type="entry name" value="MEMBRANE COMPONENT OF AMINO ACID ABC TRANSPORTER"/>
    <property type="match status" value="1"/>
</dbReference>
<dbReference type="CDD" id="cd06261">
    <property type="entry name" value="TM_PBP2"/>
    <property type="match status" value="1"/>
</dbReference>
<evidence type="ECO:0000256" key="1">
    <source>
        <dbReference type="ARBA" id="ARBA00004651"/>
    </source>
</evidence>
<dbReference type="InterPro" id="IPR043429">
    <property type="entry name" value="ArtM/GltK/GlnP/TcyL/YhdX-like"/>
</dbReference>
<comment type="caution">
    <text evidence="9">The sequence shown here is derived from an EMBL/GenBank/DDBJ whole genome shotgun (WGS) entry which is preliminary data.</text>
</comment>
<evidence type="ECO:0000256" key="5">
    <source>
        <dbReference type="ARBA" id="ARBA00022989"/>
    </source>
</evidence>
<feature type="transmembrane region" description="Helical" evidence="7">
    <location>
        <begin position="139"/>
        <end position="160"/>
    </location>
</feature>
<evidence type="ECO:0000256" key="7">
    <source>
        <dbReference type="RuleBase" id="RU363032"/>
    </source>
</evidence>
<reference evidence="9 10" key="1">
    <citation type="submission" date="2022-07" db="EMBL/GenBank/DDBJ databases">
        <title>Novel species in genus Arthrobacter.</title>
        <authorList>
            <person name="Liu Y."/>
        </authorList>
    </citation>
    <scope>NUCLEOTIDE SEQUENCE [LARGE SCALE GENOMIC DNA]</scope>
    <source>
        <strain evidence="10">zg-Y859</strain>
    </source>
</reference>
<keyword evidence="5 7" id="KW-1133">Transmembrane helix</keyword>
<feature type="transmembrane region" description="Helical" evidence="7">
    <location>
        <begin position="64"/>
        <end position="89"/>
    </location>
</feature>
<dbReference type="PANTHER" id="PTHR30614:SF21">
    <property type="entry name" value="AMINO ACID ABC TRANSPORTER PERMEASE"/>
    <property type="match status" value="1"/>
</dbReference>
<feature type="transmembrane region" description="Helical" evidence="7">
    <location>
        <begin position="21"/>
        <end position="42"/>
    </location>
</feature>
<keyword evidence="10" id="KW-1185">Reference proteome</keyword>
<evidence type="ECO:0000256" key="4">
    <source>
        <dbReference type="ARBA" id="ARBA00022692"/>
    </source>
</evidence>
<evidence type="ECO:0000256" key="2">
    <source>
        <dbReference type="ARBA" id="ARBA00022448"/>
    </source>
</evidence>
<dbReference type="InterPro" id="IPR035906">
    <property type="entry name" value="MetI-like_sf"/>
</dbReference>
<dbReference type="Pfam" id="PF00528">
    <property type="entry name" value="BPD_transp_1"/>
    <property type="match status" value="1"/>
</dbReference>
<comment type="similarity">
    <text evidence="7">Belongs to the binding-protein-dependent transport system permease family.</text>
</comment>
<dbReference type="EMBL" id="JANFLP010000006">
    <property type="protein sequence ID" value="MCQ1949393.1"/>
    <property type="molecule type" value="Genomic_DNA"/>
</dbReference>
<evidence type="ECO:0000256" key="3">
    <source>
        <dbReference type="ARBA" id="ARBA00022475"/>
    </source>
</evidence>
<dbReference type="Gene3D" id="1.10.3720.10">
    <property type="entry name" value="MetI-like"/>
    <property type="match status" value="1"/>
</dbReference>
<feature type="transmembrane region" description="Helical" evidence="7">
    <location>
        <begin position="101"/>
        <end position="127"/>
    </location>
</feature>
<evidence type="ECO:0000259" key="8">
    <source>
        <dbReference type="PROSITE" id="PS50928"/>
    </source>
</evidence>
<dbReference type="RefSeq" id="WP_255865089.1">
    <property type="nucleotide sequence ID" value="NZ_CP104263.1"/>
</dbReference>
<dbReference type="SUPFAM" id="SSF161098">
    <property type="entry name" value="MetI-like"/>
    <property type="match status" value="1"/>
</dbReference>
<protein>
    <submittedName>
        <fullName evidence="9">Amino acid ABC transporter permease</fullName>
    </submittedName>
</protein>
<sequence length="301" mass="32305">MSAQNVLFDAPGPKARRNIMVGNILGVLLIAALLWVAISGLADKGQFDAAKWTPFLEWRTWEYFMLPGLLSTLKAAAVAVVTSIVFGLLFGIGRLSAFKPISWVCGLVVEFFRAVPVLLMMVFFYQFLSKSTSVNPEQVPFYAVVIALTLYNGSVIAELVRSGVFGLPKGQREAGLAIGLTPGQSLRSIEMPQALVAMLPALLSQFVVILKDSALGTFIGYTELLDYARRLAAGEGNILPALLVTAAIFIALNWLLTFAAQRLSRRLGARAGKVLKIEDTIEPEGIEAPVPAAAPAKGAAK</sequence>
<organism evidence="9 10">
    <name type="scientific">Arthrobacter jinronghuae</name>
    <dbReference type="NCBI Taxonomy" id="2964609"/>
    <lineage>
        <taxon>Bacteria</taxon>
        <taxon>Bacillati</taxon>
        <taxon>Actinomycetota</taxon>
        <taxon>Actinomycetes</taxon>
        <taxon>Micrococcales</taxon>
        <taxon>Micrococcaceae</taxon>
        <taxon>Arthrobacter</taxon>
    </lineage>
</organism>
<dbReference type="InterPro" id="IPR010065">
    <property type="entry name" value="AA_ABC_transptr_permease_3TM"/>
</dbReference>
<name>A0ABT1NNW2_9MICC</name>